<evidence type="ECO:0000313" key="2">
    <source>
        <dbReference type="EMBL" id="OEH80672.1"/>
    </source>
</evidence>
<proteinExistence type="predicted"/>
<dbReference type="InParanoid" id="A0A1D3DB50"/>
<evidence type="ECO:0000313" key="3">
    <source>
        <dbReference type="Proteomes" id="UP000095192"/>
    </source>
</evidence>
<comment type="caution">
    <text evidence="2">The sequence shown here is derived from an EMBL/GenBank/DDBJ whole genome shotgun (WGS) entry which is preliminary data.</text>
</comment>
<dbReference type="AlphaFoldDB" id="A0A1D3DB50"/>
<feature type="compositionally biased region" description="Low complexity" evidence="1">
    <location>
        <begin position="195"/>
        <end position="205"/>
    </location>
</feature>
<feature type="region of interest" description="Disordered" evidence="1">
    <location>
        <begin position="195"/>
        <end position="222"/>
    </location>
</feature>
<organism evidence="2 3">
    <name type="scientific">Cyclospora cayetanensis</name>
    <dbReference type="NCBI Taxonomy" id="88456"/>
    <lineage>
        <taxon>Eukaryota</taxon>
        <taxon>Sar</taxon>
        <taxon>Alveolata</taxon>
        <taxon>Apicomplexa</taxon>
        <taxon>Conoidasida</taxon>
        <taxon>Coccidia</taxon>
        <taxon>Eucoccidiorida</taxon>
        <taxon>Eimeriorina</taxon>
        <taxon>Eimeriidae</taxon>
        <taxon>Cyclospora</taxon>
    </lineage>
</organism>
<sequence length="235" mass="24984">MQQNPPYTDYLLAYDCIATCGSRTTSVTAAGIGATLLPSPDVGEKLVNIRGSGPGNVEYSSTELDIIKKMSFSSPFLVNETADCFSGVQTPMCPLENWCTGFGRTLSTASYATISKEPFFDAQYKLARGQEALSYSADSSARDDAALMSGEPGIGYGVGPIKPPFQGAEIVLTAGETHAEYSMEDMVDYLMEQLPLPSGSQQQQGDSSIARQRSGVSQAERRVKASILESAVTGS</sequence>
<keyword evidence="3" id="KW-1185">Reference proteome</keyword>
<feature type="compositionally biased region" description="Polar residues" evidence="1">
    <location>
        <begin position="206"/>
        <end position="217"/>
    </location>
</feature>
<name>A0A1D3DB50_9EIME</name>
<dbReference type="VEuPathDB" id="ToxoDB:cyc_05466"/>
<gene>
    <name evidence="2" type="ORF">cyc_05466</name>
</gene>
<protein>
    <submittedName>
        <fullName evidence="2">Uncharacterized protein</fullName>
    </submittedName>
</protein>
<accession>A0A1D3DB50</accession>
<evidence type="ECO:0000256" key="1">
    <source>
        <dbReference type="SAM" id="MobiDB-lite"/>
    </source>
</evidence>
<dbReference type="Proteomes" id="UP000095192">
    <property type="component" value="Unassembled WGS sequence"/>
</dbReference>
<reference evidence="2 3" key="1">
    <citation type="journal article" date="2016" name="BMC Genomics">
        <title>Comparative genomics reveals Cyclospora cayetanensis possesses coccidia-like metabolism and invasion components but unique surface antigens.</title>
        <authorList>
            <person name="Liu S."/>
            <person name="Wang L."/>
            <person name="Zheng H."/>
            <person name="Xu Z."/>
            <person name="Roellig D.M."/>
            <person name="Li N."/>
            <person name="Frace M.A."/>
            <person name="Tang K."/>
            <person name="Arrowood M.J."/>
            <person name="Moss D.M."/>
            <person name="Zhang L."/>
            <person name="Feng Y."/>
            <person name="Xiao L."/>
        </authorList>
    </citation>
    <scope>NUCLEOTIDE SEQUENCE [LARGE SCALE GENOMIC DNA]</scope>
    <source>
        <strain evidence="2 3">CHN_HEN01</strain>
    </source>
</reference>
<dbReference type="EMBL" id="JROU02000015">
    <property type="protein sequence ID" value="OEH80672.1"/>
    <property type="molecule type" value="Genomic_DNA"/>
</dbReference>